<dbReference type="InterPro" id="IPR013083">
    <property type="entry name" value="Znf_RING/FYVE/PHD"/>
</dbReference>
<dbReference type="OMA" id="VRIWATE"/>
<evidence type="ECO:0000256" key="1">
    <source>
        <dbReference type="ARBA" id="ARBA00022574"/>
    </source>
</evidence>
<dbReference type="SMART" id="SM00320">
    <property type="entry name" value="WD40"/>
    <property type="match status" value="6"/>
</dbReference>
<evidence type="ECO:0000256" key="6">
    <source>
        <dbReference type="PROSITE-ProRule" id="PRU00221"/>
    </source>
</evidence>
<feature type="repeat" description="WD" evidence="6">
    <location>
        <begin position="335"/>
        <end position="378"/>
    </location>
</feature>
<evidence type="ECO:0000256" key="5">
    <source>
        <dbReference type="ARBA" id="ARBA00022833"/>
    </source>
</evidence>
<dbReference type="CDD" id="cd00200">
    <property type="entry name" value="WD40"/>
    <property type="match status" value="1"/>
</dbReference>
<dbReference type="InterPro" id="IPR053299">
    <property type="entry name" value="ASTRA_WD_repeat"/>
</dbReference>
<dbReference type="InterPro" id="IPR036322">
    <property type="entry name" value="WD40_repeat_dom_sf"/>
</dbReference>
<dbReference type="InterPro" id="IPR020472">
    <property type="entry name" value="WD40_PAC1"/>
</dbReference>
<dbReference type="PROSITE" id="PS50082">
    <property type="entry name" value="WD_REPEATS_2"/>
    <property type="match status" value="6"/>
</dbReference>
<feature type="coiled-coil region" evidence="7">
    <location>
        <begin position="216"/>
        <end position="302"/>
    </location>
</feature>
<reference evidence="9 10" key="1">
    <citation type="journal article" date="2013" name="Curr. Biol.">
        <title>The Genome of the Foraminiferan Reticulomyxa filosa.</title>
        <authorList>
            <person name="Glockner G."/>
            <person name="Hulsmann N."/>
            <person name="Schleicher M."/>
            <person name="Noegel A.A."/>
            <person name="Eichinger L."/>
            <person name="Gallinger C."/>
            <person name="Pawlowski J."/>
            <person name="Sierra R."/>
            <person name="Euteneuer U."/>
            <person name="Pillet L."/>
            <person name="Moustafa A."/>
            <person name="Platzer M."/>
            <person name="Groth M."/>
            <person name="Szafranski K."/>
            <person name="Schliwa M."/>
        </authorList>
    </citation>
    <scope>NUCLEOTIDE SEQUENCE [LARGE SCALE GENOMIC DNA]</scope>
</reference>
<feature type="repeat" description="WD" evidence="6">
    <location>
        <begin position="379"/>
        <end position="426"/>
    </location>
</feature>
<proteinExistence type="predicted"/>
<dbReference type="InterPro" id="IPR015943">
    <property type="entry name" value="WD40/YVTN_repeat-like_dom_sf"/>
</dbReference>
<feature type="domain" description="TRAF-type" evidence="8">
    <location>
        <begin position="136"/>
        <end position="172"/>
    </location>
</feature>
<keyword evidence="10" id="KW-1185">Reference proteome</keyword>
<dbReference type="AlphaFoldDB" id="X6NJ55"/>
<evidence type="ECO:0000256" key="2">
    <source>
        <dbReference type="ARBA" id="ARBA00022723"/>
    </source>
</evidence>
<evidence type="ECO:0000256" key="3">
    <source>
        <dbReference type="ARBA" id="ARBA00022737"/>
    </source>
</evidence>
<comment type="caution">
    <text evidence="9">The sequence shown here is derived from an EMBL/GenBank/DDBJ whole genome shotgun (WGS) entry which is preliminary data.</text>
</comment>
<evidence type="ECO:0000256" key="4">
    <source>
        <dbReference type="ARBA" id="ARBA00022771"/>
    </source>
</evidence>
<dbReference type="PRINTS" id="PR00320">
    <property type="entry name" value="GPROTEINBRPT"/>
</dbReference>
<feature type="repeat" description="WD" evidence="6">
    <location>
        <begin position="524"/>
        <end position="571"/>
    </location>
</feature>
<feature type="repeat" description="WD" evidence="6">
    <location>
        <begin position="572"/>
        <end position="620"/>
    </location>
</feature>
<accession>X6NJ55</accession>
<evidence type="ECO:0000256" key="7">
    <source>
        <dbReference type="SAM" id="Coils"/>
    </source>
</evidence>
<keyword evidence="7" id="KW-0175">Coiled coil</keyword>
<dbReference type="SUPFAM" id="SSF49599">
    <property type="entry name" value="TRAF domain-like"/>
    <property type="match status" value="1"/>
</dbReference>
<organism evidence="9 10">
    <name type="scientific">Reticulomyxa filosa</name>
    <dbReference type="NCBI Taxonomy" id="46433"/>
    <lineage>
        <taxon>Eukaryota</taxon>
        <taxon>Sar</taxon>
        <taxon>Rhizaria</taxon>
        <taxon>Retaria</taxon>
        <taxon>Foraminifera</taxon>
        <taxon>Monothalamids</taxon>
        <taxon>Reticulomyxidae</taxon>
        <taxon>Reticulomyxa</taxon>
    </lineage>
</organism>
<keyword evidence="2" id="KW-0479">Metal-binding</keyword>
<feature type="repeat" description="WD" evidence="6">
    <location>
        <begin position="427"/>
        <end position="470"/>
    </location>
</feature>
<dbReference type="Gene3D" id="3.30.40.10">
    <property type="entry name" value="Zinc/RING finger domain, C3HC4 (zinc finger)"/>
    <property type="match status" value="1"/>
</dbReference>
<sequence length="668" mass="76948">MEEKPKSRTTLFSFGQSCFDKKWILQTNELGRISHYICLICRQVANNALESHCPQHEDIKESLIVGEHCLKQYLKDNQNSCPIQPHENSVFLKNKLAQQQIDELIVMCPLQCETDATKGGETVEMVRVCEFKGMLKQLNDHLNKVCPLKVLDCWFKPFGCTHACFRSNLDKHLISAMEFHFGLVMKLIQSITEKLFQSRNDFQFSNLSPQTIISEIEKLMKSIQNKDNEINNLKEYLQFKEKQIIEKDNEVKTLLSEFQRKFENEELLKDLEEKNTKMRQENEQLVKLLNSENKEKEKEEEQGLNGNDNFYFSALKRSPIVSFNSIRSSKVIKTFTGHSNKILSIDYSSFNDRQYLCSGARDKTVRVWDVKTTKELSIFKGHATDVYCVKFSPYHYIRDRCFVICSSSDDKTIRFWNFEIGKEIQVLNGHTKGIACIQFSPFSDGRYLCSGSDDNTIRLWDVETSKSLNIFKGHSNYIWCVEFSPNMTKTTSQSIGAGYTICSGSYDKTIRLWDVETAKELITFKGHDGPVKCVKYSPCGISSIYINRILSGSEDKTVRLWDIRTGKETNVFKGHTNWVYCVEYPQFVDIDTNGSDIVCSGSLDNTIRFWDVRANKQSLGFKGNAVRDRGIICFQFLPLQTNTVSKQNEDNHCSLCYGSFNGIIHIRG</sequence>
<dbReference type="PROSITE" id="PS50294">
    <property type="entry name" value="WD_REPEATS_REGION"/>
    <property type="match status" value="4"/>
</dbReference>
<keyword evidence="4" id="KW-0863">Zinc-finger</keyword>
<name>X6NJ55_RETFI</name>
<dbReference type="Gene3D" id="2.130.10.10">
    <property type="entry name" value="YVTN repeat-like/Quinoprotein amine dehydrogenase"/>
    <property type="match status" value="3"/>
</dbReference>
<gene>
    <name evidence="9" type="ORF">RFI_10787</name>
</gene>
<evidence type="ECO:0000259" key="8">
    <source>
        <dbReference type="Pfam" id="PF02176"/>
    </source>
</evidence>
<dbReference type="PROSITE" id="PS00678">
    <property type="entry name" value="WD_REPEATS_1"/>
    <property type="match status" value="6"/>
</dbReference>
<evidence type="ECO:0000313" key="10">
    <source>
        <dbReference type="Proteomes" id="UP000023152"/>
    </source>
</evidence>
<keyword evidence="3" id="KW-0677">Repeat</keyword>
<keyword evidence="5" id="KW-0862">Zinc</keyword>
<dbReference type="EMBL" id="ASPP01007926">
    <property type="protein sequence ID" value="ETO26350.1"/>
    <property type="molecule type" value="Genomic_DNA"/>
</dbReference>
<dbReference type="SUPFAM" id="SSF50978">
    <property type="entry name" value="WD40 repeat-like"/>
    <property type="match status" value="1"/>
</dbReference>
<dbReference type="InterPro" id="IPR001680">
    <property type="entry name" value="WD40_rpt"/>
</dbReference>
<protein>
    <submittedName>
        <fullName evidence="9">WD repeat-containing protein</fullName>
    </submittedName>
</protein>
<dbReference type="Pfam" id="PF00400">
    <property type="entry name" value="WD40"/>
    <property type="match status" value="6"/>
</dbReference>
<feature type="repeat" description="WD" evidence="6">
    <location>
        <begin position="471"/>
        <end position="523"/>
    </location>
</feature>
<dbReference type="PANTHER" id="PTHR44156">
    <property type="entry name" value="SUPERNUMERARY LIMBS, ISOFORM B-RELATED"/>
    <property type="match status" value="1"/>
</dbReference>
<dbReference type="Pfam" id="PF02176">
    <property type="entry name" value="zf-TRAF"/>
    <property type="match status" value="1"/>
</dbReference>
<dbReference type="InterPro" id="IPR019775">
    <property type="entry name" value="WD40_repeat_CS"/>
</dbReference>
<dbReference type="Proteomes" id="UP000023152">
    <property type="component" value="Unassembled WGS sequence"/>
</dbReference>
<evidence type="ECO:0000313" key="9">
    <source>
        <dbReference type="EMBL" id="ETO26350.1"/>
    </source>
</evidence>
<dbReference type="InterPro" id="IPR001293">
    <property type="entry name" value="Znf_TRAF"/>
</dbReference>
<dbReference type="GO" id="GO:0008270">
    <property type="term" value="F:zinc ion binding"/>
    <property type="evidence" value="ECO:0007669"/>
    <property type="project" value="UniProtKB-KW"/>
</dbReference>
<keyword evidence="1 6" id="KW-0853">WD repeat</keyword>